<feature type="domain" description="Acyl-ACP thioesterase N-terminal hotdog" evidence="1">
    <location>
        <begin position="14"/>
        <end position="123"/>
    </location>
</feature>
<accession>A0ABS7SX28</accession>
<dbReference type="EMBL" id="JAIPME010000002">
    <property type="protein sequence ID" value="MBZ2386051.1"/>
    <property type="molecule type" value="Genomic_DNA"/>
</dbReference>
<dbReference type="SUPFAM" id="SSF54637">
    <property type="entry name" value="Thioesterase/thiol ester dehydrase-isomerase"/>
    <property type="match status" value="2"/>
</dbReference>
<dbReference type="Pfam" id="PF20791">
    <property type="entry name" value="Acyl-ACP_TE_C"/>
    <property type="match status" value="1"/>
</dbReference>
<dbReference type="Proteomes" id="UP000734271">
    <property type="component" value="Unassembled WGS sequence"/>
</dbReference>
<name>A0ABS7SX28_9FIRM</name>
<evidence type="ECO:0000259" key="2">
    <source>
        <dbReference type="Pfam" id="PF20791"/>
    </source>
</evidence>
<feature type="domain" description="Acyl-ACP thioesterase-like C-terminal" evidence="2">
    <location>
        <begin position="147"/>
        <end position="219"/>
    </location>
</feature>
<evidence type="ECO:0000313" key="4">
    <source>
        <dbReference type="Proteomes" id="UP000734271"/>
    </source>
</evidence>
<proteinExistence type="predicted"/>
<comment type="caution">
    <text evidence="3">The sequence shown here is derived from an EMBL/GenBank/DDBJ whole genome shotgun (WGS) entry which is preliminary data.</text>
</comment>
<evidence type="ECO:0000313" key="3">
    <source>
        <dbReference type="EMBL" id="MBZ2386051.1"/>
    </source>
</evidence>
<dbReference type="RefSeq" id="WP_223417906.1">
    <property type="nucleotide sequence ID" value="NZ_JAIPME010000002.1"/>
</dbReference>
<dbReference type="Gene3D" id="3.10.129.10">
    <property type="entry name" value="Hotdog Thioesterase"/>
    <property type="match status" value="2"/>
</dbReference>
<organism evidence="3 4">
    <name type="scientific">Anaerococcus murdochii</name>
    <dbReference type="NCBI Taxonomy" id="411577"/>
    <lineage>
        <taxon>Bacteria</taxon>
        <taxon>Bacillati</taxon>
        <taxon>Bacillota</taxon>
        <taxon>Tissierellia</taxon>
        <taxon>Tissierellales</taxon>
        <taxon>Peptoniphilaceae</taxon>
        <taxon>Anaerococcus</taxon>
    </lineage>
</organism>
<reference evidence="3 4" key="1">
    <citation type="submission" date="2021-08" db="EMBL/GenBank/DDBJ databases">
        <title>FDA dAtabase for Regulatory Grade micrObial Sequences (FDA-ARGOS): Supporting development and validation of Infectious Disease Dx tests.</title>
        <authorList>
            <person name="Sproer C."/>
            <person name="Gronow S."/>
            <person name="Severitt S."/>
            <person name="Schroder I."/>
            <person name="Tallon L."/>
            <person name="Sadzewicz L."/>
            <person name="Zhao X."/>
            <person name="Boylan J."/>
            <person name="Ott S."/>
            <person name="Bowen H."/>
            <person name="Vavikolanu K."/>
            <person name="Hazen T."/>
            <person name="Aluvathingal J."/>
            <person name="Nadendla S."/>
            <person name="Lowell S."/>
            <person name="Myers T."/>
            <person name="Yan Y."/>
            <person name="Sichtig H."/>
        </authorList>
    </citation>
    <scope>NUCLEOTIDE SEQUENCE [LARGE SCALE GENOMIC DNA]</scope>
    <source>
        <strain evidence="3 4">FDAARGOS_1460</strain>
    </source>
</reference>
<dbReference type="Pfam" id="PF01643">
    <property type="entry name" value="Acyl-ACP_TE"/>
    <property type="match status" value="1"/>
</dbReference>
<dbReference type="InterPro" id="IPR029069">
    <property type="entry name" value="HotDog_dom_sf"/>
</dbReference>
<gene>
    <name evidence="3" type="ORF">K8P03_01860</name>
</gene>
<protein>
    <submittedName>
        <fullName evidence="3">Acyl-ACP thioesterase</fullName>
    </submittedName>
</protein>
<dbReference type="InterPro" id="IPR049427">
    <property type="entry name" value="Acyl-ACP_TE_C"/>
</dbReference>
<keyword evidence="4" id="KW-1185">Reference proteome</keyword>
<evidence type="ECO:0000259" key="1">
    <source>
        <dbReference type="Pfam" id="PF01643"/>
    </source>
</evidence>
<dbReference type="InterPro" id="IPR002864">
    <property type="entry name" value="Acyl-ACP_thioesterase_NHD"/>
</dbReference>
<sequence>MKDSRIYEIGPMFCGENGHITMRSLTSLMVDISTIQAERVEKNLKVMDHKVWLLYSWDIEISKPIKEGCEIKITTIPTHMKRFFAYRNFIVEGNGEILAKAKGTFILFDQDKQRAAIIDKKVLVAYGESPEFYTGRNYKKIGNFEKSELVSIRRADFDKNHHVNNGIYFDYIKEIPGLDEEKISYIKMIYKNQIKNEEKVGLFYKKGQDKIDFKIGSEIDHAYGMVEYV</sequence>